<organism evidence="9 10">
    <name type="scientific">Oceanirhabdus seepicola</name>
    <dbReference type="NCBI Taxonomy" id="2828781"/>
    <lineage>
        <taxon>Bacteria</taxon>
        <taxon>Bacillati</taxon>
        <taxon>Bacillota</taxon>
        <taxon>Clostridia</taxon>
        <taxon>Eubacteriales</taxon>
        <taxon>Clostridiaceae</taxon>
        <taxon>Oceanirhabdus</taxon>
    </lineage>
</organism>
<feature type="transmembrane region" description="Helical" evidence="7">
    <location>
        <begin position="247"/>
        <end position="265"/>
    </location>
</feature>
<feature type="transmembrane region" description="Helical" evidence="7">
    <location>
        <begin position="12"/>
        <end position="33"/>
    </location>
</feature>
<feature type="transmembrane region" description="Helical" evidence="7">
    <location>
        <begin position="127"/>
        <end position="144"/>
    </location>
</feature>
<feature type="transmembrane region" description="Helical" evidence="7">
    <location>
        <begin position="182"/>
        <end position="202"/>
    </location>
</feature>
<evidence type="ECO:0000256" key="4">
    <source>
        <dbReference type="ARBA" id="ARBA00022692"/>
    </source>
</evidence>
<comment type="subcellular location">
    <subcellularLocation>
        <location evidence="1">Cell membrane</location>
        <topology evidence="1">Multi-pass membrane protein</topology>
    </subcellularLocation>
</comment>
<feature type="transmembrane region" description="Helical" evidence="7">
    <location>
        <begin position="214"/>
        <end position="235"/>
    </location>
</feature>
<evidence type="ECO:0000259" key="8">
    <source>
        <dbReference type="Pfam" id="PF00892"/>
    </source>
</evidence>
<protein>
    <submittedName>
        <fullName evidence="9">DMT family transporter</fullName>
    </submittedName>
</protein>
<dbReference type="InterPro" id="IPR051258">
    <property type="entry name" value="Diverse_Substrate_Transporter"/>
</dbReference>
<keyword evidence="6 7" id="KW-0472">Membrane</keyword>
<evidence type="ECO:0000313" key="10">
    <source>
        <dbReference type="Proteomes" id="UP001056429"/>
    </source>
</evidence>
<name>A0A9J6P5I1_9CLOT</name>
<dbReference type="AlphaFoldDB" id="A0A9J6P5I1"/>
<feature type="transmembrane region" description="Helical" evidence="7">
    <location>
        <begin position="45"/>
        <end position="65"/>
    </location>
</feature>
<feature type="transmembrane region" description="Helical" evidence="7">
    <location>
        <begin position="102"/>
        <end position="120"/>
    </location>
</feature>
<gene>
    <name evidence="9" type="ORF">KDK92_16710</name>
</gene>
<evidence type="ECO:0000256" key="7">
    <source>
        <dbReference type="SAM" id="Phobius"/>
    </source>
</evidence>
<dbReference type="GO" id="GO:0005886">
    <property type="term" value="C:plasma membrane"/>
    <property type="evidence" value="ECO:0007669"/>
    <property type="project" value="UniProtKB-SubCell"/>
</dbReference>
<reference evidence="9" key="2">
    <citation type="submission" date="2021-04" db="EMBL/GenBank/DDBJ databases">
        <authorList>
            <person name="Dong X."/>
        </authorList>
    </citation>
    <scope>NUCLEOTIDE SEQUENCE</scope>
    <source>
        <strain evidence="9">ZWT</strain>
    </source>
</reference>
<accession>A0A9J6P5I1</accession>
<dbReference type="PANTHER" id="PTHR42920:SF5">
    <property type="entry name" value="EAMA DOMAIN-CONTAINING PROTEIN"/>
    <property type="match status" value="1"/>
</dbReference>
<evidence type="ECO:0000256" key="6">
    <source>
        <dbReference type="ARBA" id="ARBA00023136"/>
    </source>
</evidence>
<evidence type="ECO:0000256" key="5">
    <source>
        <dbReference type="ARBA" id="ARBA00022989"/>
    </source>
</evidence>
<sequence>MIRMRLNYSKKQYLADISLVVFAILQGAAFVVGKDALDSITPMFLLAYRFGIAALFLYGFLFKWIGKLTKEDVVKGVIVGTVLFSAFTAQTYGLLFTTASKQGFLLATYVVMVPFLYWFVHKKRPQLKVFVGSVITIIAIYLISLQGSLSLELGDALSLLGAFLFGVHILSIEYFTKHMNVFKLAFVQIIVALVWSLLTAFITEPIPVIMSGRVWYSLLFLGIFSTFVCFTIQTVAQKYTSSTHASIIMSMESVFAAILGVMLLGEIMTRNIIIGCCLIFIAVLVIELDIKPFGIRKSEDASIKDVD</sequence>
<evidence type="ECO:0000313" key="9">
    <source>
        <dbReference type="EMBL" id="MCM1991377.1"/>
    </source>
</evidence>
<evidence type="ECO:0000256" key="1">
    <source>
        <dbReference type="ARBA" id="ARBA00004651"/>
    </source>
</evidence>
<comment type="caution">
    <text evidence="9">The sequence shown here is derived from an EMBL/GenBank/DDBJ whole genome shotgun (WGS) entry which is preliminary data.</text>
</comment>
<feature type="transmembrane region" description="Helical" evidence="7">
    <location>
        <begin position="271"/>
        <end position="290"/>
    </location>
</feature>
<dbReference type="InterPro" id="IPR000620">
    <property type="entry name" value="EamA_dom"/>
</dbReference>
<reference evidence="9" key="1">
    <citation type="journal article" date="2021" name="mSystems">
        <title>Bacteria and Archaea Synergistically Convert Glycine Betaine to Biogenic Methane in the Formosa Cold Seep of the South China Sea.</title>
        <authorList>
            <person name="Li L."/>
            <person name="Zhang W."/>
            <person name="Zhang S."/>
            <person name="Song L."/>
            <person name="Sun Q."/>
            <person name="Zhang H."/>
            <person name="Xiang H."/>
            <person name="Dong X."/>
        </authorList>
    </citation>
    <scope>NUCLEOTIDE SEQUENCE</scope>
    <source>
        <strain evidence="9">ZWT</strain>
    </source>
</reference>
<dbReference type="SUPFAM" id="SSF103481">
    <property type="entry name" value="Multidrug resistance efflux transporter EmrE"/>
    <property type="match status" value="2"/>
</dbReference>
<dbReference type="EMBL" id="JAGSOJ010000003">
    <property type="protein sequence ID" value="MCM1991377.1"/>
    <property type="molecule type" value="Genomic_DNA"/>
</dbReference>
<keyword evidence="5 7" id="KW-1133">Transmembrane helix</keyword>
<feature type="domain" description="EamA" evidence="8">
    <location>
        <begin position="15"/>
        <end position="144"/>
    </location>
</feature>
<feature type="transmembrane region" description="Helical" evidence="7">
    <location>
        <begin position="156"/>
        <end position="175"/>
    </location>
</feature>
<keyword evidence="10" id="KW-1185">Reference proteome</keyword>
<evidence type="ECO:0000256" key="2">
    <source>
        <dbReference type="ARBA" id="ARBA00007362"/>
    </source>
</evidence>
<proteinExistence type="inferred from homology"/>
<dbReference type="Proteomes" id="UP001056429">
    <property type="component" value="Unassembled WGS sequence"/>
</dbReference>
<keyword evidence="3" id="KW-1003">Cell membrane</keyword>
<evidence type="ECO:0000256" key="3">
    <source>
        <dbReference type="ARBA" id="ARBA00022475"/>
    </source>
</evidence>
<dbReference type="InterPro" id="IPR037185">
    <property type="entry name" value="EmrE-like"/>
</dbReference>
<feature type="transmembrane region" description="Helical" evidence="7">
    <location>
        <begin position="77"/>
        <end position="96"/>
    </location>
</feature>
<feature type="domain" description="EamA" evidence="8">
    <location>
        <begin position="153"/>
        <end position="286"/>
    </location>
</feature>
<dbReference type="Pfam" id="PF00892">
    <property type="entry name" value="EamA"/>
    <property type="match status" value="2"/>
</dbReference>
<comment type="similarity">
    <text evidence="2">Belongs to the EamA transporter family.</text>
</comment>
<dbReference type="PANTHER" id="PTHR42920">
    <property type="entry name" value="OS03G0707200 PROTEIN-RELATED"/>
    <property type="match status" value="1"/>
</dbReference>
<keyword evidence="4 7" id="KW-0812">Transmembrane</keyword>